<reference evidence="3" key="2">
    <citation type="submission" date="2015-01" db="EMBL/GenBank/DDBJ databases">
        <title>Evolutionary Origins and Diversification of the Mycorrhizal Mutualists.</title>
        <authorList>
            <consortium name="DOE Joint Genome Institute"/>
            <consortium name="Mycorrhizal Genomics Consortium"/>
            <person name="Kohler A."/>
            <person name="Kuo A."/>
            <person name="Nagy L.G."/>
            <person name="Floudas D."/>
            <person name="Copeland A."/>
            <person name="Barry K.W."/>
            <person name="Cichocki N."/>
            <person name="Veneault-Fourrey C."/>
            <person name="LaButti K."/>
            <person name="Lindquist E.A."/>
            <person name="Lipzen A."/>
            <person name="Lundell T."/>
            <person name="Morin E."/>
            <person name="Murat C."/>
            <person name="Riley R."/>
            <person name="Ohm R."/>
            <person name="Sun H."/>
            <person name="Tunlid A."/>
            <person name="Henrissat B."/>
            <person name="Grigoriev I.V."/>
            <person name="Hibbett D.S."/>
            <person name="Martin F."/>
        </authorList>
    </citation>
    <scope>NUCLEOTIDE SEQUENCE [LARGE SCALE GENOMIC DNA]</scope>
    <source>
        <strain evidence="3">F 1598</strain>
    </source>
</reference>
<evidence type="ECO:0000313" key="2">
    <source>
        <dbReference type="EMBL" id="KIM79859.1"/>
    </source>
</evidence>
<evidence type="ECO:0008006" key="4">
    <source>
        <dbReference type="Google" id="ProtNLM"/>
    </source>
</evidence>
<name>A0A0C3FJA4_PILCF</name>
<gene>
    <name evidence="2" type="ORF">PILCRDRAFT_73749</name>
</gene>
<keyword evidence="3" id="KW-1185">Reference proteome</keyword>
<dbReference type="EMBL" id="KN833007">
    <property type="protein sequence ID" value="KIM79859.1"/>
    <property type="molecule type" value="Genomic_DNA"/>
</dbReference>
<dbReference type="SUPFAM" id="SSF51905">
    <property type="entry name" value="FAD/NAD(P)-binding domain"/>
    <property type="match status" value="1"/>
</dbReference>
<accession>A0A0C3FJA4</accession>
<dbReference type="Gene3D" id="3.50.50.60">
    <property type="entry name" value="FAD/NAD(P)-binding domain"/>
    <property type="match status" value="2"/>
</dbReference>
<evidence type="ECO:0000313" key="3">
    <source>
        <dbReference type="Proteomes" id="UP000054166"/>
    </source>
</evidence>
<dbReference type="OrthoDB" id="74360at2759"/>
<dbReference type="AlphaFoldDB" id="A0A0C3FJA4"/>
<dbReference type="PANTHER" id="PTHR42877">
    <property type="entry name" value="L-ORNITHINE N(5)-MONOOXYGENASE-RELATED"/>
    <property type="match status" value="1"/>
</dbReference>
<dbReference type="InterPro" id="IPR051209">
    <property type="entry name" value="FAD-bind_Monooxygenase_sf"/>
</dbReference>
<proteinExistence type="inferred from homology"/>
<protein>
    <recommendedName>
        <fullName evidence="4">FAD/NAD(P)-binding domain-containing protein</fullName>
    </recommendedName>
</protein>
<dbReference type="Proteomes" id="UP000054166">
    <property type="component" value="Unassembled WGS sequence"/>
</dbReference>
<dbReference type="InterPro" id="IPR036188">
    <property type="entry name" value="FAD/NAD-bd_sf"/>
</dbReference>
<dbReference type="PANTHER" id="PTHR42877:SF7">
    <property type="entry name" value="FLAVIN-BINDING MONOOXYGENASE-RELATED"/>
    <property type="match status" value="1"/>
</dbReference>
<dbReference type="Pfam" id="PF13450">
    <property type="entry name" value="NAD_binding_8"/>
    <property type="match status" value="1"/>
</dbReference>
<organism evidence="2 3">
    <name type="scientific">Piloderma croceum (strain F 1598)</name>
    <dbReference type="NCBI Taxonomy" id="765440"/>
    <lineage>
        <taxon>Eukaryota</taxon>
        <taxon>Fungi</taxon>
        <taxon>Dikarya</taxon>
        <taxon>Basidiomycota</taxon>
        <taxon>Agaricomycotina</taxon>
        <taxon>Agaricomycetes</taxon>
        <taxon>Agaricomycetidae</taxon>
        <taxon>Atheliales</taxon>
        <taxon>Atheliaceae</taxon>
        <taxon>Piloderma</taxon>
    </lineage>
</organism>
<evidence type="ECO:0000256" key="1">
    <source>
        <dbReference type="ARBA" id="ARBA00010139"/>
    </source>
</evidence>
<dbReference type="InParanoid" id="A0A0C3FJA4"/>
<sequence>MPLKPDRPPADGRCKFRLGDFAVDEYRPIKVVAIGAGFSGIIAGIRFPQRIPNIDFTIYEKNAGVGGTWYQNKYPGVACDIPSHCYQLTFEENTDWSAFYASGPEILAYIERTVDKYKLMQYIKLQHELIHAHYDEPSAKWHLRLRRPAANSDSATGVHFEEIEDTADILFTGLGGLSRWTWPDIPGLNEYKGTVLHSAQWDESVGDLSKQKVGVIGVGSSAIQMVPALQPKVAHLFNYVRGKTWLASPFAITKLAELTVRDPKGENYSFTDADREAFKDPAYYKTFRHELESDLNSVHPAIIRGSAIQQGAQKAFKENMLKQLAKKSWIADHLVPDFSVGCRRLTPGPGYLNSLTRDNVDFISTPIKRITATGIETINGHHQELNAIICATGFNTTFQLPFPFIGRAGVSLQDVYTPHPITYLSVCVPGFPNWFQALGPNSAVGSGSLLVVIERQIEYAIKATSKLQRERLKSIEVKKEAAQDYDEYIEHYFPTTVYSEKCRSWYKMGKDEGRVAGLWPGSCLHALRVLEHPRWEDFDYEQLHEIKNRFHWLGDGQTYNEKTMTGDRE</sequence>
<dbReference type="STRING" id="765440.A0A0C3FJA4"/>
<reference evidence="2 3" key="1">
    <citation type="submission" date="2014-04" db="EMBL/GenBank/DDBJ databases">
        <authorList>
            <consortium name="DOE Joint Genome Institute"/>
            <person name="Kuo A."/>
            <person name="Tarkka M."/>
            <person name="Buscot F."/>
            <person name="Kohler A."/>
            <person name="Nagy L.G."/>
            <person name="Floudas D."/>
            <person name="Copeland A."/>
            <person name="Barry K.W."/>
            <person name="Cichocki N."/>
            <person name="Veneault-Fourrey C."/>
            <person name="LaButti K."/>
            <person name="Lindquist E.A."/>
            <person name="Lipzen A."/>
            <person name="Lundell T."/>
            <person name="Morin E."/>
            <person name="Murat C."/>
            <person name="Sun H."/>
            <person name="Tunlid A."/>
            <person name="Henrissat B."/>
            <person name="Grigoriev I.V."/>
            <person name="Hibbett D.S."/>
            <person name="Martin F."/>
            <person name="Nordberg H.P."/>
            <person name="Cantor M.N."/>
            <person name="Hua S.X."/>
        </authorList>
    </citation>
    <scope>NUCLEOTIDE SEQUENCE [LARGE SCALE GENOMIC DNA]</scope>
    <source>
        <strain evidence="2 3">F 1598</strain>
    </source>
</reference>
<dbReference type="HOGENOM" id="CLU_006937_6_1_1"/>
<comment type="similarity">
    <text evidence="1">Belongs to the FAD-binding monooxygenase family.</text>
</comment>